<dbReference type="EMBL" id="JABAYA010000444">
    <property type="protein sequence ID" value="KAF7720649.1"/>
    <property type="molecule type" value="Genomic_DNA"/>
</dbReference>
<dbReference type="Pfam" id="PF08238">
    <property type="entry name" value="Sel1"/>
    <property type="match status" value="6"/>
</dbReference>
<comment type="caution">
    <text evidence="3">The sequence shown here is derived from an EMBL/GenBank/DDBJ whole genome shotgun (WGS) entry which is preliminary data.</text>
</comment>
<feature type="compositionally biased region" description="Low complexity" evidence="2">
    <location>
        <begin position="58"/>
        <end position="71"/>
    </location>
</feature>
<evidence type="ECO:0000256" key="1">
    <source>
        <dbReference type="ARBA" id="ARBA00022737"/>
    </source>
</evidence>
<sequence length="689" mass="75575">MEQHPADDSDEDLDDSKPRVQLRITNPDNDQGSEEEREEHSKENNMKQENALRPPPSLGSITTTGTTSSSLASVPSTTTAGPVTDAKVQPIGQNPPLPPPSSSSSPSSKRRESKILLMDENVAVGSPTPSIPSLCLDPPVLPPPHKKNNNNNYRPTVLDRRTEPFLAQSFLSSGSSSSTPSMRPTNVDAAKPAFRAPRLHDSPASTVTSMMVRSAPLSPALTNTSSLQTSSHLAAAMSPNQLSKYAKASYSLTNNPENIKLYRSMAQKTNDTSVQLMYAKYLLDVAELYEQPGHKKDKQQSTTSSLGAGLGQALPPATEASSSSSSASLPRALAHETLQKKKQLQEEGVWWIKRLARNNVGEAAYLQAKWMEEGSYGLRKNPAKSIRLYHVAAEANIPEAIYAVALHYEKEGQDELAVRNYKKAADLGLVEAVYRMANIHLFGECRQQQNMMLALPLLAKAAAEATITCPEPAFIFGLLLTNTYTKVNLPPQLIQSYGSPGDAPFYFETAAQLGHVAAQTRTAYISEVGLYGMPIDFAKSLAYYELAAAKGDGQAMLGLSRIYNRGNKGPGDNRNEEQLMAADVSGWLASTVRNEDEAFQWCKRAAAKDLPEALFLLGWYYEAGIGVLRDENQAMMYYEAAASKGHRRAVERLQRLKSSLPPKREDMPRPGLFSRKRNKKRFKWICSIM</sequence>
<dbReference type="InterPro" id="IPR011990">
    <property type="entry name" value="TPR-like_helical_dom_sf"/>
</dbReference>
<organism evidence="3 4">
    <name type="scientific">Apophysomyces ossiformis</name>
    <dbReference type="NCBI Taxonomy" id="679940"/>
    <lineage>
        <taxon>Eukaryota</taxon>
        <taxon>Fungi</taxon>
        <taxon>Fungi incertae sedis</taxon>
        <taxon>Mucoromycota</taxon>
        <taxon>Mucoromycotina</taxon>
        <taxon>Mucoromycetes</taxon>
        <taxon>Mucorales</taxon>
        <taxon>Mucorineae</taxon>
        <taxon>Mucoraceae</taxon>
        <taxon>Apophysomyces</taxon>
    </lineage>
</organism>
<dbReference type="AlphaFoldDB" id="A0A8H7BGK8"/>
<dbReference type="OrthoDB" id="272077at2759"/>
<protein>
    <recommendedName>
        <fullName evidence="5">HCP-like protein</fullName>
    </recommendedName>
</protein>
<accession>A0A8H7BGK8</accession>
<dbReference type="SMART" id="SM00671">
    <property type="entry name" value="SEL1"/>
    <property type="match status" value="5"/>
</dbReference>
<proteinExistence type="predicted"/>
<evidence type="ECO:0000256" key="2">
    <source>
        <dbReference type="SAM" id="MobiDB-lite"/>
    </source>
</evidence>
<dbReference type="InterPro" id="IPR006597">
    <property type="entry name" value="Sel1-like"/>
</dbReference>
<dbReference type="Proteomes" id="UP000605846">
    <property type="component" value="Unassembled WGS sequence"/>
</dbReference>
<dbReference type="PANTHER" id="PTHR46430">
    <property type="entry name" value="PROTEIN SKT5-RELATED"/>
    <property type="match status" value="1"/>
</dbReference>
<keyword evidence="1" id="KW-0677">Repeat</keyword>
<feature type="compositionally biased region" description="Polar residues" evidence="2">
    <location>
        <begin position="72"/>
        <end position="81"/>
    </location>
</feature>
<feature type="region of interest" description="Disordered" evidence="2">
    <location>
        <begin position="1"/>
        <end position="112"/>
    </location>
</feature>
<reference evidence="3" key="1">
    <citation type="submission" date="2020-01" db="EMBL/GenBank/DDBJ databases">
        <title>Genome Sequencing of Three Apophysomyces-Like Fungal Strains Confirms a Novel Fungal Genus in the Mucoromycota with divergent Burkholderia-like Endosymbiotic Bacteria.</title>
        <authorList>
            <person name="Stajich J.E."/>
            <person name="Macias A.M."/>
            <person name="Carter-House D."/>
            <person name="Lovett B."/>
            <person name="Kasson L.R."/>
            <person name="Berry K."/>
            <person name="Grigoriev I."/>
            <person name="Chang Y."/>
            <person name="Spatafora J."/>
            <person name="Kasson M.T."/>
        </authorList>
    </citation>
    <scope>NUCLEOTIDE SEQUENCE</scope>
    <source>
        <strain evidence="3">NRRL A-21654</strain>
    </source>
</reference>
<name>A0A8H7BGK8_9FUNG</name>
<keyword evidence="4" id="KW-1185">Reference proteome</keyword>
<feature type="compositionally biased region" description="Low complexity" evidence="2">
    <location>
        <begin position="313"/>
        <end position="328"/>
    </location>
</feature>
<dbReference type="Gene3D" id="1.25.40.10">
    <property type="entry name" value="Tetratricopeptide repeat domain"/>
    <property type="match status" value="2"/>
</dbReference>
<evidence type="ECO:0000313" key="4">
    <source>
        <dbReference type="Proteomes" id="UP000605846"/>
    </source>
</evidence>
<evidence type="ECO:0000313" key="3">
    <source>
        <dbReference type="EMBL" id="KAF7720649.1"/>
    </source>
</evidence>
<evidence type="ECO:0008006" key="5">
    <source>
        <dbReference type="Google" id="ProtNLM"/>
    </source>
</evidence>
<dbReference type="SUPFAM" id="SSF81901">
    <property type="entry name" value="HCP-like"/>
    <property type="match status" value="2"/>
</dbReference>
<gene>
    <name evidence="3" type="ORF">EC973_006738</name>
</gene>
<feature type="region of interest" description="Disordered" evidence="2">
    <location>
        <begin position="293"/>
        <end position="328"/>
    </location>
</feature>
<dbReference type="PANTHER" id="PTHR46430:SF2">
    <property type="entry name" value="CHITIN SYNTHASE REGULATORY FACTOR 4"/>
    <property type="match status" value="1"/>
</dbReference>
<dbReference type="InterPro" id="IPR051726">
    <property type="entry name" value="Chitin_Synth_Reg"/>
</dbReference>